<feature type="non-terminal residue" evidence="3">
    <location>
        <position position="1"/>
    </location>
</feature>
<dbReference type="Pfam" id="PF07727">
    <property type="entry name" value="RVT_2"/>
    <property type="match status" value="1"/>
</dbReference>
<evidence type="ECO:0000313" key="3">
    <source>
        <dbReference type="EMBL" id="RDX78453.1"/>
    </source>
</evidence>
<evidence type="ECO:0000256" key="1">
    <source>
        <dbReference type="SAM" id="MobiDB-lite"/>
    </source>
</evidence>
<reference evidence="3" key="1">
    <citation type="submission" date="2018-05" db="EMBL/GenBank/DDBJ databases">
        <title>Draft genome of Mucuna pruriens seed.</title>
        <authorList>
            <person name="Nnadi N.E."/>
            <person name="Vos R."/>
            <person name="Hasami M.H."/>
            <person name="Devisetty U.K."/>
            <person name="Aguiy J.C."/>
        </authorList>
    </citation>
    <scope>NUCLEOTIDE SEQUENCE [LARGE SCALE GENOMIC DNA]</scope>
    <source>
        <strain evidence="3">JCA_2017</strain>
    </source>
</reference>
<organism evidence="3 4">
    <name type="scientific">Mucuna pruriens</name>
    <name type="common">Velvet bean</name>
    <name type="synonym">Dolichos pruriens</name>
    <dbReference type="NCBI Taxonomy" id="157652"/>
    <lineage>
        <taxon>Eukaryota</taxon>
        <taxon>Viridiplantae</taxon>
        <taxon>Streptophyta</taxon>
        <taxon>Embryophyta</taxon>
        <taxon>Tracheophyta</taxon>
        <taxon>Spermatophyta</taxon>
        <taxon>Magnoliopsida</taxon>
        <taxon>eudicotyledons</taxon>
        <taxon>Gunneridae</taxon>
        <taxon>Pentapetalae</taxon>
        <taxon>rosids</taxon>
        <taxon>fabids</taxon>
        <taxon>Fabales</taxon>
        <taxon>Fabaceae</taxon>
        <taxon>Papilionoideae</taxon>
        <taxon>50 kb inversion clade</taxon>
        <taxon>NPAAA clade</taxon>
        <taxon>indigoferoid/millettioid clade</taxon>
        <taxon>Phaseoleae</taxon>
        <taxon>Mucuna</taxon>
    </lineage>
</organism>
<evidence type="ECO:0000259" key="2">
    <source>
        <dbReference type="Pfam" id="PF07727"/>
    </source>
</evidence>
<keyword evidence="4" id="KW-1185">Reference proteome</keyword>
<dbReference type="STRING" id="157652.A0A371FJZ6"/>
<comment type="caution">
    <text evidence="3">The sequence shown here is derived from an EMBL/GenBank/DDBJ whole genome shotgun (WGS) entry which is preliminary data.</text>
</comment>
<dbReference type="InterPro" id="IPR013103">
    <property type="entry name" value="RVT_2"/>
</dbReference>
<dbReference type="OrthoDB" id="8048545at2759"/>
<evidence type="ECO:0000313" key="4">
    <source>
        <dbReference type="Proteomes" id="UP000257109"/>
    </source>
</evidence>
<gene>
    <name evidence="3" type="ORF">CR513_41273</name>
</gene>
<dbReference type="Proteomes" id="UP000257109">
    <property type="component" value="Unassembled WGS sequence"/>
</dbReference>
<feature type="region of interest" description="Disordered" evidence="1">
    <location>
        <begin position="1"/>
        <end position="44"/>
    </location>
</feature>
<proteinExistence type="predicted"/>
<name>A0A371FJZ6_MUCPR</name>
<protein>
    <recommendedName>
        <fullName evidence="2">Reverse transcriptase Ty1/copia-type domain-containing protein</fullName>
    </recommendedName>
</protein>
<feature type="region of interest" description="Disordered" evidence="1">
    <location>
        <begin position="180"/>
        <end position="213"/>
    </location>
</feature>
<sequence length="329" mass="37672">MSQDENPGDALKPPPRQSSTRYPSDEYLTLTDGKEPECYQEAMESEERQKWLDAMEDEIKSLHDNNTYDLVKLPKGKKVEQMDVKIAFLHGDLEEEIYMDVTKKENCVCRLKKTLYGLKQAPRRYKKFESVMSKQGYKKSTSDHCVFGERNVVEFSLESETLKVRTYEEENEDTILKQVQRKEEKRSKGGRRDVFAGKEIQHSKKEENREDVEKITAENVAEKICIKNLKLLLQVTTFNYSKPRVSNKFLTKLPNDYMLKNAKENGLGPAASAAQQAHQSTREGPIHSGAEIVASSPFLTLQTVELGIPRLFNMEVCSSRYGLNKIATS</sequence>
<dbReference type="EMBL" id="QJKJ01008864">
    <property type="protein sequence ID" value="RDX78453.1"/>
    <property type="molecule type" value="Genomic_DNA"/>
</dbReference>
<dbReference type="AlphaFoldDB" id="A0A371FJZ6"/>
<feature type="domain" description="Reverse transcriptase Ty1/copia-type" evidence="2">
    <location>
        <begin position="76"/>
        <end position="148"/>
    </location>
</feature>
<accession>A0A371FJZ6</accession>